<name>A0A4P2VLM8_FLUSA</name>
<protein>
    <submittedName>
        <fullName evidence="1">Uncharacterized protein</fullName>
    </submittedName>
</protein>
<reference evidence="1 2" key="1">
    <citation type="submission" date="2018-12" db="EMBL/GenBank/DDBJ databases">
        <title>Rubrispira sanarue gen. nov., sp., nov., a member of the order Silvanigrellales, isolated from a brackish lake in Hamamatsu Japan.</title>
        <authorList>
            <person name="Maejima Y."/>
            <person name="Iino T."/>
            <person name="Muraguchi Y."/>
            <person name="Fukuda K."/>
            <person name="Nojiri H."/>
            <person name="Ohkuma M."/>
            <person name="Moriuchi R."/>
            <person name="Dohra H."/>
            <person name="Kimbara K."/>
            <person name="Shintani M."/>
        </authorList>
    </citation>
    <scope>NUCLEOTIDE SEQUENCE [LARGE SCALE GENOMIC DNA]</scope>
    <source>
        <strain evidence="1 2">RF1110005</strain>
    </source>
</reference>
<dbReference type="EMBL" id="AP019368">
    <property type="protein sequence ID" value="BBH54246.1"/>
    <property type="molecule type" value="Genomic_DNA"/>
</dbReference>
<evidence type="ECO:0000313" key="1">
    <source>
        <dbReference type="EMBL" id="BBH54246.1"/>
    </source>
</evidence>
<evidence type="ECO:0000313" key="2">
    <source>
        <dbReference type="Proteomes" id="UP000291236"/>
    </source>
</evidence>
<sequence>MDIKFYNTYLPIVSQDLEAVIPVTNSDLNISFKVEINHDFFKIHNYSCSLVCENIYVKELNDNIPQSFNILLSYLRNRVGKVDDLCCLYILSLLQAVGMRKYVKDLQTDTIHTMQNKNLGLSFLSGSVYVKRDKYIIQEGLLALPNHFTGVDVCSKVILFNEDKSQEKYFEKVLTYNNQNIIICDSLELNDFYLNKQHLCCDEVICL</sequence>
<dbReference type="KEGG" id="sbf:JCM31447_27060"/>
<dbReference type="RefSeq" id="WP_130611635.1">
    <property type="nucleotide sequence ID" value="NZ_AP019368.1"/>
</dbReference>
<proteinExistence type="predicted"/>
<gene>
    <name evidence="1" type="ORF">JCM31447_27060</name>
</gene>
<accession>A0A4P2VLM8</accession>
<dbReference type="AlphaFoldDB" id="A0A4P2VLM8"/>
<organism evidence="1 2">
    <name type="scientific">Fluviispira sanaruensis</name>
    <dbReference type="NCBI Taxonomy" id="2493639"/>
    <lineage>
        <taxon>Bacteria</taxon>
        <taxon>Pseudomonadati</taxon>
        <taxon>Bdellovibrionota</taxon>
        <taxon>Oligoflexia</taxon>
        <taxon>Silvanigrellales</taxon>
        <taxon>Silvanigrellaceae</taxon>
        <taxon>Fluviispira</taxon>
    </lineage>
</organism>
<keyword evidence="2" id="KW-1185">Reference proteome</keyword>
<dbReference type="Proteomes" id="UP000291236">
    <property type="component" value="Chromosome"/>
</dbReference>